<keyword evidence="1" id="KW-0540">Nuclease</keyword>
<dbReference type="PANTHER" id="PTHR11207">
    <property type="entry name" value="RIBONUCLEASE III"/>
    <property type="match status" value="1"/>
</dbReference>
<dbReference type="SUPFAM" id="SSF69065">
    <property type="entry name" value="RNase III domain-like"/>
    <property type="match status" value="1"/>
</dbReference>
<keyword evidence="2" id="KW-0255">Endonuclease</keyword>
<dbReference type="Pfam" id="PF00035">
    <property type="entry name" value="dsrm"/>
    <property type="match status" value="1"/>
</dbReference>
<comment type="caution">
    <text evidence="6">The sequence shown here is derived from an EMBL/GenBank/DDBJ whole genome shotgun (WGS) entry which is preliminary data.</text>
</comment>
<evidence type="ECO:0000256" key="4">
    <source>
        <dbReference type="ARBA" id="ARBA00022884"/>
    </source>
</evidence>
<organism evidence="6 7">
    <name type="scientific">Pontoporia blainvillei</name>
    <name type="common">Franciscana</name>
    <name type="synonym">Delphinus blainvillei</name>
    <dbReference type="NCBI Taxonomy" id="48723"/>
    <lineage>
        <taxon>Eukaryota</taxon>
        <taxon>Metazoa</taxon>
        <taxon>Chordata</taxon>
        <taxon>Craniata</taxon>
        <taxon>Vertebrata</taxon>
        <taxon>Euteleostomi</taxon>
        <taxon>Mammalia</taxon>
        <taxon>Eutheria</taxon>
        <taxon>Laurasiatheria</taxon>
        <taxon>Artiodactyla</taxon>
        <taxon>Whippomorpha</taxon>
        <taxon>Cetacea</taxon>
        <taxon>Odontoceti</taxon>
        <taxon>Pontoporiidae</taxon>
        <taxon>Pontoporia</taxon>
    </lineage>
</organism>
<dbReference type="CDD" id="cd00593">
    <property type="entry name" value="RIBOc"/>
    <property type="match status" value="1"/>
</dbReference>
<protein>
    <submittedName>
        <fullName evidence="6">Ribonuclease 3-like</fullName>
    </submittedName>
</protein>
<keyword evidence="7" id="KW-1185">Reference proteome</keyword>
<dbReference type="Gene3D" id="1.10.1520.10">
    <property type="entry name" value="Ribonuclease III domain"/>
    <property type="match status" value="1"/>
</dbReference>
<dbReference type="PANTHER" id="PTHR11207:SF0">
    <property type="entry name" value="RIBONUCLEASE 3"/>
    <property type="match status" value="1"/>
</dbReference>
<reference evidence="6" key="1">
    <citation type="submission" date="2018-05" db="EMBL/GenBank/DDBJ databases">
        <authorList>
            <person name="Pedro S.L.S."/>
            <person name="Freitas R.C."/>
            <person name="Barreto A.S."/>
            <person name="Lima A.O.S."/>
        </authorList>
    </citation>
    <scope>NUCLEOTIDE SEQUENCE</scope>
    <source>
        <strain evidence="6">BP203</strain>
        <tissue evidence="6">Muscle</tissue>
    </source>
</reference>
<dbReference type="InterPro" id="IPR044442">
    <property type="entry name" value="RNAse_III_DSRM__animal"/>
</dbReference>
<name>A0ABX0RY53_PONBL</name>
<gene>
    <name evidence="6" type="ORF">BU61_120</name>
</gene>
<evidence type="ECO:0000313" key="7">
    <source>
        <dbReference type="Proteomes" id="UP001165941"/>
    </source>
</evidence>
<keyword evidence="3" id="KW-0378">Hydrolase</keyword>
<dbReference type="SMART" id="SM00358">
    <property type="entry name" value="DSRM"/>
    <property type="match status" value="1"/>
</dbReference>
<sequence>MQEYAITNDKTKRPVALRTKTLADLLESFIAALYIDKDLEYVHTFMNVCFFPRLKEFILNQDWNDPKSQLQQCCLTLRTEGKEPDIPLYKTLQTVGPSHARTYTVAVYFKGERIGCGKGPRISTVSALLSGVKYQPKYIEIQNRLLVQTSTVFPDDKRRREESKQVLFLLPYRIQLYRFPVNTHNFPQMAHQKRFIERKYRQELKEMRWEREHQEKEPDETEDIKK</sequence>
<dbReference type="Gene3D" id="3.30.160.20">
    <property type="match status" value="1"/>
</dbReference>
<dbReference type="EMBL" id="PGGH01003400">
    <property type="protein sequence ID" value="NIG57826.1"/>
    <property type="molecule type" value="Genomic_DNA"/>
</dbReference>
<evidence type="ECO:0000256" key="3">
    <source>
        <dbReference type="ARBA" id="ARBA00022801"/>
    </source>
</evidence>
<dbReference type="InterPro" id="IPR000999">
    <property type="entry name" value="RNase_III_dom"/>
</dbReference>
<evidence type="ECO:0000256" key="1">
    <source>
        <dbReference type="ARBA" id="ARBA00022722"/>
    </source>
</evidence>
<dbReference type="CDD" id="cd19877">
    <property type="entry name" value="DSRM_RNAse_III_meta_like"/>
    <property type="match status" value="1"/>
</dbReference>
<dbReference type="InterPro" id="IPR036389">
    <property type="entry name" value="RNase_III_sf"/>
</dbReference>
<proteinExistence type="predicted"/>
<evidence type="ECO:0000313" key="6">
    <source>
        <dbReference type="EMBL" id="NIG57826.1"/>
    </source>
</evidence>
<dbReference type="InterPro" id="IPR014720">
    <property type="entry name" value="dsRBD_dom"/>
</dbReference>
<dbReference type="Proteomes" id="UP001165941">
    <property type="component" value="Unassembled WGS sequence"/>
</dbReference>
<feature type="domain" description="DRBM" evidence="5">
    <location>
        <begin position="66"/>
        <end position="133"/>
    </location>
</feature>
<keyword evidence="4" id="KW-0694">RNA-binding</keyword>
<evidence type="ECO:0000256" key="2">
    <source>
        <dbReference type="ARBA" id="ARBA00022759"/>
    </source>
</evidence>
<accession>A0ABX0RY53</accession>
<evidence type="ECO:0000259" key="5">
    <source>
        <dbReference type="SMART" id="SM00358"/>
    </source>
</evidence>
<dbReference type="SUPFAM" id="SSF54768">
    <property type="entry name" value="dsRNA-binding domain-like"/>
    <property type="match status" value="1"/>
</dbReference>